<protein>
    <submittedName>
        <fullName evidence="2">Uncharacterized protein</fullName>
    </submittedName>
</protein>
<dbReference type="Proteomes" id="UP000178323">
    <property type="component" value="Unassembled WGS sequence"/>
</dbReference>
<sequence length="75" mass="8883">MDIWKKFSKKSLNIGNNSLLTKKIIVSIICKVDFILVKKQLNDAIIFLLLFCFIAFLFFELYGICYKRRFGKIKK</sequence>
<gene>
    <name evidence="2" type="ORF">A2Y83_04830</name>
</gene>
<comment type="caution">
    <text evidence="2">The sequence shown here is derived from an EMBL/GenBank/DDBJ whole genome shotgun (WGS) entry which is preliminary data.</text>
</comment>
<organism evidence="2 3">
    <name type="scientific">Candidatus Falkowbacteria bacterium RBG_13_39_14</name>
    <dbReference type="NCBI Taxonomy" id="1797985"/>
    <lineage>
        <taxon>Bacteria</taxon>
        <taxon>Candidatus Falkowiibacteriota</taxon>
    </lineage>
</organism>
<keyword evidence="1" id="KW-1133">Transmembrane helix</keyword>
<evidence type="ECO:0000256" key="1">
    <source>
        <dbReference type="SAM" id="Phobius"/>
    </source>
</evidence>
<dbReference type="EMBL" id="MFFS01000084">
    <property type="protein sequence ID" value="OGF20446.1"/>
    <property type="molecule type" value="Genomic_DNA"/>
</dbReference>
<proteinExistence type="predicted"/>
<feature type="transmembrane region" description="Helical" evidence="1">
    <location>
        <begin position="44"/>
        <end position="65"/>
    </location>
</feature>
<dbReference type="AlphaFoldDB" id="A0A1F5S1C6"/>
<dbReference type="STRING" id="1797985.A2Y83_04830"/>
<accession>A0A1F5S1C6</accession>
<keyword evidence="1" id="KW-0812">Transmembrane</keyword>
<evidence type="ECO:0000313" key="3">
    <source>
        <dbReference type="Proteomes" id="UP000178323"/>
    </source>
</evidence>
<keyword evidence="1" id="KW-0472">Membrane</keyword>
<evidence type="ECO:0000313" key="2">
    <source>
        <dbReference type="EMBL" id="OGF20446.1"/>
    </source>
</evidence>
<name>A0A1F5S1C6_9BACT</name>
<reference evidence="2 3" key="1">
    <citation type="journal article" date="2016" name="Nat. Commun.">
        <title>Thousands of microbial genomes shed light on interconnected biogeochemical processes in an aquifer system.</title>
        <authorList>
            <person name="Anantharaman K."/>
            <person name="Brown C.T."/>
            <person name="Hug L.A."/>
            <person name="Sharon I."/>
            <person name="Castelle C.J."/>
            <person name="Probst A.J."/>
            <person name="Thomas B.C."/>
            <person name="Singh A."/>
            <person name="Wilkins M.J."/>
            <person name="Karaoz U."/>
            <person name="Brodie E.L."/>
            <person name="Williams K.H."/>
            <person name="Hubbard S.S."/>
            <person name="Banfield J.F."/>
        </authorList>
    </citation>
    <scope>NUCLEOTIDE SEQUENCE [LARGE SCALE GENOMIC DNA]</scope>
</reference>